<protein>
    <submittedName>
        <fullName evidence="1">RNAP catalytic subunit</fullName>
    </submittedName>
</protein>
<proteinExistence type="predicted"/>
<evidence type="ECO:0000313" key="1">
    <source>
        <dbReference type="EMBL" id="WEU69868.1"/>
    </source>
</evidence>
<organism evidence="1 2">
    <name type="scientific">Caudoviricetes sp. 'Rudgehvirus jaberico'</name>
    <dbReference type="NCBI Taxonomy" id="3028515"/>
    <lineage>
        <taxon>Viruses</taxon>
        <taxon>Duplodnaviria</taxon>
        <taxon>Heunggongvirae</taxon>
        <taxon>Uroviricota</taxon>
        <taxon>Caudoviricetes</taxon>
        <taxon>Crassvirales</taxon>
        <taxon>Intestiviridae</taxon>
        <taxon>Crudevirinae</taxon>
    </lineage>
</organism>
<sequence>MACEIESIGNDKLYNRLMKLTNNDKLRSLQYLTTIMNPDFRMWYVSTTQKEVDLSNMNKISPTFVKAVKQYINLTEFNISNSVQDYNTARTTIFGNDLAKEDHAINTLVTFMLKGENALRNAGKKVDKNLLKQTLLKQLYTHVQKNKDNLTDEQREYCNILYAGIKNSDDLYNIVIRHPKVNDLSRTLGLFRINENLLQDDNSDAEVIDVLDDEGIAGLREDWSDLGDQRKDYDKNISKEVKQLFALTGETISTERIDGNPNYNSATYSGIPETIEFLDYYKTILTNATFDDAQSFVQSLYELADRFPNRSSLSIVADKISGNDINSINLRNKVYTQFNQARVQRNELLYSSGQISPRIRNRGSFPQLVMYDKVIIAFNNLTFVPVGVSENANKLDALTNKIKEISSITDANERNLQYNEVRDNLINLYNSFNIGVTEEGINNYIKFNGTGNIAINLNNLIRLANSFNKTLIDTYPKVIENNNTSKEWYRAEYEKAMAAEEIGENYIIQPVPADKLNDISRAGNKIANAIAETFANYQTVNLEFNSINVENNLVSDIIKPSMLKRFFDRLGNEQATLEYFTNKANLSQYNNSNIIVEVTDNKGNIIIPGILKRNADGTYALTDYYKFLDYQLFNGARNEVLNTNKTYSKMTRTEWDITALNEFVNNNDIDPNGKFKLSRYFMQTPSDAPKNFSITSYRLSIDGLYGNKINRNHPIYKALFNIVQQEYDDAAQALTFLFETDEVDGNITLRREESRKLGELAKPILKEEFRVSDLSNTSAELNYHRKGNKIIDKNKLVGNVFNINKLNLNDNTDVITNVNELVDGEGNKISDFLYGGDGNGSLNIRRDAQGKIIAVLTDSQREAIENYLDNYLVQRRRNAEVYFADYINNVEGFNNVKTEGLTKEQQAEQATKVRERYNDFVTEFSLNYTIQYNNFNDLFAGSPKFYKNNQDTIKRNKEVQAGGLIYAGYELNNTEDKNLGEVKVGDKTIKITSSFKYISLNDIDKPSNNLASIEKQLKEANVPQSVYDFIMGQFGGKTTTSDAQSYITLDEFVRRAVLSGEYDNYKDTIEALYDESRPIDFEKLSKLIQVQKNFYYGLDIDNNTGLEVPNQIKNAEYVLIPRFLGNTELALLNKKMLDKGIAQANFISTEKATTNKILTFWNNEGNLTQEDIAKFDEQLIGSIKTGWYSNLYKQQDVPQHMDEENKAGIQIIKKMLDNINSTELGQLYIDQFFNNYNANIIDSFNQLAERLGVKYSNGDIVYEDGSPVLDMTEFYNLIRDELTSRGADTNIMSYATIKDGLPLMPTYINNVRSKLESVVQSIFTNNITRQTIPGFHASQVSTTGMRKLDFDAGLTQSEFESKHGYSLGRKLEYHPNGDNYMEIMIPRHMMRTYNKYDADGNLIYEFTIDDLRSAGLDYMIGYRIPTEGKQSVVRMKVVGFLNEAQGSTIIVPDEFVTQTGSDFDIDSVYAMYHNVWFDKEGKPHKVEYKDDTNSDVRERYLEYIRRKLPRRGADILQESRLDKDERTELRNQVRDKLIKDYGFVYDLNNEFSIAVEEAQRTNFEEGLLYAAKKLNLMSEEEFSELPIELQNSREARNNQIVDAFLGIMQMKEAWEENLMSSNFEDIKAAKREIFGAQDRYRNINTFEAQSMYRDEVMAGAQLKAISVKRDGFCSISNLSKTTIMASDGFKFVYDTPVSESTKDFAERLRKAYGEENVEVRDNKIAVNHKYIGWSRDNNRNLTGKLITVYSSETTALILDGVKEGGVPNVNLYTFDVYKSIVDAGSDYKTAILFVNQPAVTACIEVNNNNENIFEVNNNNEINTVRLQLYRALAEANGINLKPFESIRNITNRLRERGIEVPTGIDYFDVSELQAHIGDNLKGGKESEILYQIKVLNAFQHFKAIANQINVHSNILNTDKVGAGQSVNETDKLVKDILQVKYNNDNMREEAPKLTSSVNGDFLVDAIYPKVLFGDLNELRNDNSESVYPSLYYQLKYGVIASSAITSNLFLTHSSAFKLLKNNYLDSKDLATVKEFENYVITKAMNQATTVRTNTYKTKNSNDLFNNYNIDISEASEYENRRRIFGYNRSYLVDFDFNDKSEENVAKFMSLTPANKVLLLQTATTDDNLFKRLIVNIKDDRLSAKGRHSKQTINIIDSGVSYEQMYQLFKNAYYNDNPFIQTAAIDLVRYAIVVEGYKFSGGSISKIIPTEILYQDLEQYNSVDGVSSGLGIIYDTNRALDNFLQSEVDVYSESIDNLITSFYRSYTKSKDIVKFENKRTSNRAALSFKFNGMAIIDKEEASKYKLVESVSSSTGEVTYVKFLMTNPSTAKGKRKELNLYRVIPAGDNLYIYPLNKLEPNEIGTVSVNPDNLTIPAPSVYESIIRANENIMPDNPIVINNLPALEKARYNITRDIVAVKNLNESIDAISPVKDMHGRKLIDIWLDTYTNANIIKGNTIIDTDNFDTSNRTVIVVDDVQSTITNINNLENIGYSNYMIIAQNSEAGQLRGIIGSLNRAELERIKTEDAQRKLEVRRANLTTKYDGKETGSYGRLKELVKQYSLRVINNGLNFISVENDLVRRLNFNPNTYHQMNIDGVNYVLTYLGEISKNNIKLLSDYNKPDNKDLLDEIVAKATLLSPYSRANLIKIETYEHFKNDVRESVLIDNDEAINQYISEAVASIERTERNVNDDAVTEVARAFTNLDIRVSNSEKFNDIVREAALRVINGYTSKRSEYFLDNINDFYSIGDKHYSINNPELFDLMLNDDSLRTGYENFIDSINRFIEDYSSVAAIEPYDIAKAERQGATPEEIAGLRRSNEVLKQLKDQFAKINSLDNQIKASIKLYFNKVISSLSSDPRIKSQLIELTEAFDDENWSQLKLADSQETHIPIVQVVLKEAMVRLRQSEIDARDKRITFRDAINKIIEDAKKNNVDVSLNDILDEDGNLILPYTKNLVDEIVKLREEVKLAGITDPNGRNGIEYKKAKDAQEEFLINNVERQYKKVFYEDYNRLNHILDKYPQTYVRLKKLMQEQADILSTMIDGDYNTILPENAKRLNEIRSEIAEMRSEIDVDGEYKENYREARAINQYYLTRRGLDAKYKEVVEKPEFRRRFDRAMSDLKYPETSETYREAKEWLDANTYQSLTSDFRKKLSEAYKKTRLGNPIDGYMISMFRNKYDREGIIDGTKFNEQQVANIKKNEEQRYLNAAKRKKLDEDVAERWLDENVEWVNTKYYESKYVEMNSQGKEVFEKWYKDNHVVNQLTGQYEPLLIWKTQKIKDPNAYEYSPRSKWLQTKVKEEWNNPKYKPDKLQASSKTYINSKYYNMNKYQVQLYEEVNGLLNELVRDKRNRAYINKGYLPNQAVSDVNRNKTFKDYWNDFAASHGWYNTPMKSELELNFNKREVNASMLHSLSKIELIPLRRQGEGESNEDYAEYVRKTNAENRELIRQREKENKELNNPNLGERLDTFIGEMYTYNTTNDVARLMKLTSAQLRNMEFVSRNSKGIPIKDRIMERITGNEQVRTKISGEDSNVVKHFESQMRKLIFNEFEYDQGVASKISRVARNAVSLKFMTLNLTGGIANVLYGKAQIQMEEAAGDNFRYKDFRRAENEYMQGMLSFMANVYNEKTDNITDGIFKLFNVIESDMVTERYGEGESPIAKFENLLYVQQSSGEHYMQNTALLAMMYSHRITEINGKPEVMSFTTYKQDLRGNILRKVLADTDAKLLERYDKTMNRIFSSLKDKEQYVRFKRDAITDFLRSVDNDIRKKFIDEYKEAEKNAQVTFENLPTFRDQFELVDGYARLRKDSPLSNRDVAEFREKAIKVNHHIHGIYDKIGANTLQQTWWGSLAMQFHKHLVPGFQKRFGYRLGHTDGIYNETRETVNKGTYVSLVDFLRMPLSKYYELDNSGELTAVKALQNIVKGYADFISNFNVYYNILPDYDKANLRRVLAEWVAIAKALALFTVGKLMLDDDDESTQAADYILYSADRLMSESIQYTPWGMVNEGSKLYKQPVAAFSLVQDASNIISAVTSYVITGEVEDLYYQSGTKSGQNKVTTSLVKFVPIWNQLQKHENLGNNNQYYKLRTSPLSGISQMLNSMIEED</sequence>
<dbReference type="Proteomes" id="UP001269161">
    <property type="component" value="Segment"/>
</dbReference>
<dbReference type="RefSeq" id="YP_011108630.1">
    <property type="nucleotide sequence ID" value="NC_091965.1"/>
</dbReference>
<accession>A0AAF0ID33</accession>
<reference evidence="1" key="1">
    <citation type="submission" date="2023-01" db="EMBL/GenBank/DDBJ databases">
        <title>New crAssphage isolates infecting Bacteroides cellulosilyticus.</title>
        <authorList>
            <person name="Papudeshi B."/>
            <person name="Vega A.A."/>
            <person name="Souza C."/>
            <person name="Giles S.K."/>
            <person name="Mallawaarachchi V."/>
            <person name="Roach M.J."/>
            <person name="An M."/>
            <person name="Jacobson N."/>
            <person name="McNair K."/>
            <person name="Mora M.F."/>
            <person name="Pastrana K."/>
            <person name="Leigh C."/>
            <person name="Cram C."/>
            <person name="Plewa W.S."/>
            <person name="Grigson S.R."/>
            <person name="Bouras G.S."/>
            <person name="Decewicz P."/>
            <person name="Luque A."/>
            <person name="Droit L."/>
            <person name="Handley S."/>
            <person name="Segall A.M."/>
            <person name="Dinsdale E.A."/>
            <person name="Edwards R.A."/>
        </authorList>
    </citation>
    <scope>NUCLEOTIDE SEQUENCE</scope>
    <source>
        <strain evidence="1">Bc11</strain>
    </source>
</reference>
<keyword evidence="2" id="KW-1185">Reference proteome</keyword>
<name>A0AAF0ID33_9CAUD</name>
<evidence type="ECO:0000313" key="2">
    <source>
        <dbReference type="Proteomes" id="UP001269161"/>
    </source>
</evidence>
<dbReference type="EMBL" id="OQ198719">
    <property type="protein sequence ID" value="WEU69868.1"/>
    <property type="molecule type" value="Genomic_DNA"/>
</dbReference>